<name>A0A378WF75_MYCFO</name>
<feature type="compositionally biased region" description="Low complexity" evidence="1">
    <location>
        <begin position="1"/>
        <end position="13"/>
    </location>
</feature>
<evidence type="ECO:0000256" key="1">
    <source>
        <dbReference type="SAM" id="MobiDB-lite"/>
    </source>
</evidence>
<feature type="region of interest" description="Disordered" evidence="1">
    <location>
        <begin position="1"/>
        <end position="136"/>
    </location>
</feature>
<evidence type="ECO:0000259" key="2">
    <source>
        <dbReference type="Pfam" id="PF06259"/>
    </source>
</evidence>
<feature type="compositionally biased region" description="Basic and acidic residues" evidence="1">
    <location>
        <begin position="553"/>
        <end position="567"/>
    </location>
</feature>
<organism evidence="3 4">
    <name type="scientific">Mycolicibacterium fortuitum</name>
    <name type="common">Mycobacterium fortuitum</name>
    <dbReference type="NCBI Taxonomy" id="1766"/>
    <lineage>
        <taxon>Bacteria</taxon>
        <taxon>Bacillati</taxon>
        <taxon>Actinomycetota</taxon>
        <taxon>Actinomycetes</taxon>
        <taxon>Mycobacteriales</taxon>
        <taxon>Mycobacteriaceae</taxon>
        <taxon>Mycolicibacterium</taxon>
    </lineage>
</organism>
<dbReference type="GO" id="GO:0016787">
    <property type="term" value="F:hydrolase activity"/>
    <property type="evidence" value="ECO:0007669"/>
    <property type="project" value="UniProtKB-KW"/>
</dbReference>
<dbReference type="EMBL" id="UGQY01000006">
    <property type="protein sequence ID" value="SUA31523.1"/>
    <property type="molecule type" value="Genomic_DNA"/>
</dbReference>
<reference evidence="3 4" key="1">
    <citation type="submission" date="2018-06" db="EMBL/GenBank/DDBJ databases">
        <authorList>
            <consortium name="Pathogen Informatics"/>
            <person name="Doyle S."/>
        </authorList>
    </citation>
    <scope>NUCLEOTIDE SEQUENCE [LARGE SCALE GENOMIC DNA]</scope>
    <source>
        <strain evidence="3 4">NCTC1542</strain>
    </source>
</reference>
<sequence>MPEAAEPTKATTTHPVTEPAKSPESPSGRHAAPEAAEPTKPVTENNGHTGAKPISPDPQHAAKPDSEQTSNSDGHRGDSAHHTGQDSSPAQPRHPADRWQDAARHSDEGHARAVADDALSRRIPPVEADGLRAPHGSRDQAIARAHDNSDWWHQLSGEEQRALIDTYPREIGNAEGVPPAARHEANSQTLANDRDALRTRQDNGERLTRGEQKYLNRLDELERAIREGEQKAKDAGVGGPYILALDPHAFKGDGRAIVAFGDNPYKAQSVSWHVPGLTTTIDKLATNMDNAFNHLQSTRQEHPGISAASIAWIGYNAPSGLGSWRVAGHGLARVGGDILHSDISAFNLARDLHAGDGTNFRNNHIFGHSYGSTTTSYAGIGGRLHDQVSTVTLLGSPGAGPHRSADGFGIGRENVFVASSSRDWVTTIGGRDTGGRFLGHFGLGRDPAMDTWGGQRITSEFPAHMSTVKGTVGTHTAYYHYVEAPAGPHPGVRSESLANFGRIASGHLERLDFEHHRSQAADAPRWRPGLQTEEPAAGRPLRLDPGGSGREYSVARHGFEPRWRSGDDGGAAPPRTPADGDPRGGGGDTATHPSADSDHRGGSALPHTPADGEPRGGASGPDATAHGGVDLGSTYPPEHVSHTLGLPEYRPGTLDADATRIVYVTGEQRMAGLHEDMVARGVDLETRARTMFETRNELRSWARELMSDRDAAAALNAKDKNYTWAQVIEKYSDNAVGPEKAYERIIEKSMTSRPSVNEKLGIDPHNPPPLPPLEPVPSVGASHNAHSGASPPPGPGVAAVRSELDDDAPAADSGSDAADHDSVAAAGEGRGVTFDDPARPALGSDGKYHLSNGATEVQIDMPGDLGRTITDIDSVENGVLWEEKSATSAGNTEKWVQKQFVNKMEKYIEAQQYIAGFENAPIGVRFTAPGVDPAFRAAVELAAANLREKHPDVTILVDWPS</sequence>
<dbReference type="Proteomes" id="UP000255389">
    <property type="component" value="Unassembled WGS sequence"/>
</dbReference>
<feature type="region of interest" description="Disordered" evidence="1">
    <location>
        <begin position="826"/>
        <end position="849"/>
    </location>
</feature>
<protein>
    <submittedName>
        <fullName evidence="3">Alpha/beta hydrolase of uncharacterized function (DUF1023)</fullName>
    </submittedName>
</protein>
<feature type="region of interest" description="Disordered" evidence="1">
    <location>
        <begin position="516"/>
        <end position="652"/>
    </location>
</feature>
<dbReference type="InterPro" id="IPR010427">
    <property type="entry name" value="DUF1023"/>
</dbReference>
<gene>
    <name evidence="3" type="ORF">NCTC1542_06878</name>
</gene>
<feature type="compositionally biased region" description="Basic and acidic residues" evidence="1">
    <location>
        <begin position="94"/>
        <end position="120"/>
    </location>
</feature>
<feature type="domain" description="DUF1023" evidence="2">
    <location>
        <begin position="252"/>
        <end position="427"/>
    </location>
</feature>
<feature type="compositionally biased region" description="Low complexity" evidence="1">
    <location>
        <begin position="570"/>
        <end position="579"/>
    </location>
</feature>
<proteinExistence type="predicted"/>
<dbReference type="Pfam" id="PF06259">
    <property type="entry name" value="Abhydrolase_8"/>
    <property type="match status" value="1"/>
</dbReference>
<dbReference type="AlphaFoldDB" id="A0A378WF75"/>
<evidence type="ECO:0000313" key="4">
    <source>
        <dbReference type="Proteomes" id="UP000255389"/>
    </source>
</evidence>
<feature type="region of interest" description="Disordered" evidence="1">
    <location>
        <begin position="752"/>
        <end position="800"/>
    </location>
</feature>
<keyword evidence="3" id="KW-0378">Hydrolase</keyword>
<feature type="compositionally biased region" description="Basic and acidic residues" evidence="1">
    <location>
        <begin position="73"/>
        <end position="84"/>
    </location>
</feature>
<feature type="region of interest" description="Disordered" evidence="1">
    <location>
        <begin position="176"/>
        <end position="209"/>
    </location>
</feature>
<evidence type="ECO:0000313" key="3">
    <source>
        <dbReference type="EMBL" id="SUA31523.1"/>
    </source>
</evidence>
<accession>A0A378WF75</accession>
<feature type="compositionally biased region" description="Basic and acidic residues" evidence="1">
    <location>
        <begin position="192"/>
        <end position="209"/>
    </location>
</feature>
<feature type="compositionally biased region" description="Pro residues" evidence="1">
    <location>
        <begin position="765"/>
        <end position="775"/>
    </location>
</feature>